<dbReference type="NCBIfam" id="TIGR01182">
    <property type="entry name" value="eda"/>
    <property type="match status" value="1"/>
</dbReference>
<evidence type="ECO:0000313" key="7">
    <source>
        <dbReference type="Proteomes" id="UP000273977"/>
    </source>
</evidence>
<comment type="subunit">
    <text evidence="3">Homotrimer.</text>
</comment>
<evidence type="ECO:0000256" key="4">
    <source>
        <dbReference type="ARBA" id="ARBA00023239"/>
    </source>
</evidence>
<organism evidence="6 7">
    <name type="scientific">Aerococcus agrisoli</name>
    <dbReference type="NCBI Taxonomy" id="2487350"/>
    <lineage>
        <taxon>Bacteria</taxon>
        <taxon>Bacillati</taxon>
        <taxon>Bacillota</taxon>
        <taxon>Bacilli</taxon>
        <taxon>Lactobacillales</taxon>
        <taxon>Aerococcaceae</taxon>
        <taxon>Aerococcus</taxon>
    </lineage>
</organism>
<keyword evidence="5" id="KW-0119">Carbohydrate metabolism</keyword>
<dbReference type="EC" id="4.1.2.14" evidence="6"/>
<evidence type="ECO:0000313" key="6">
    <source>
        <dbReference type="EMBL" id="RPA55949.1"/>
    </source>
</evidence>
<dbReference type="RefSeq" id="WP_123781307.1">
    <property type="nucleotide sequence ID" value="NZ_RKMG01000043.1"/>
</dbReference>
<comment type="similarity">
    <text evidence="2">Belongs to the KHG/KDPG aldolase family.</text>
</comment>
<protein>
    <submittedName>
        <fullName evidence="6">Bifunctional 4-hydroxy-2-oxoglutarate aldolase/2-dehydro-3-deoxy-phosphogluconate aldolase</fullName>
        <ecNumber evidence="6">4.1.2.14</ecNumber>
        <ecNumber evidence="6">4.1.3.16</ecNumber>
    </submittedName>
</protein>
<dbReference type="Proteomes" id="UP000273977">
    <property type="component" value="Unassembled WGS sequence"/>
</dbReference>
<dbReference type="SUPFAM" id="SSF51569">
    <property type="entry name" value="Aldolase"/>
    <property type="match status" value="1"/>
</dbReference>
<gene>
    <name evidence="6" type="primary">eda</name>
    <name evidence="6" type="ORF">EF384_09060</name>
</gene>
<keyword evidence="7" id="KW-1185">Reference proteome</keyword>
<dbReference type="NCBIfam" id="NF005119">
    <property type="entry name" value="PRK06552.1"/>
    <property type="match status" value="1"/>
</dbReference>
<name>A0A3N4FZ48_9LACT</name>
<dbReference type="GO" id="GO:0008700">
    <property type="term" value="F:(R,S)-4-hydroxy-2-oxoglutarate aldolase activity"/>
    <property type="evidence" value="ECO:0007669"/>
    <property type="project" value="UniProtKB-EC"/>
</dbReference>
<dbReference type="EMBL" id="RKMG01000043">
    <property type="protein sequence ID" value="RPA55949.1"/>
    <property type="molecule type" value="Genomic_DNA"/>
</dbReference>
<evidence type="ECO:0000256" key="5">
    <source>
        <dbReference type="ARBA" id="ARBA00023277"/>
    </source>
</evidence>
<dbReference type="CDD" id="cd00452">
    <property type="entry name" value="KDPG_aldolase"/>
    <property type="match status" value="1"/>
</dbReference>
<dbReference type="InterPro" id="IPR013785">
    <property type="entry name" value="Aldolase_TIM"/>
</dbReference>
<dbReference type="AlphaFoldDB" id="A0A3N4FZ48"/>
<evidence type="ECO:0000256" key="1">
    <source>
        <dbReference type="ARBA" id="ARBA00004761"/>
    </source>
</evidence>
<dbReference type="PANTHER" id="PTHR30246:SF1">
    <property type="entry name" value="2-DEHYDRO-3-DEOXY-6-PHOSPHOGALACTONATE ALDOLASE-RELATED"/>
    <property type="match status" value="1"/>
</dbReference>
<accession>A0A3N4FZ48</accession>
<dbReference type="Pfam" id="PF01081">
    <property type="entry name" value="Aldolase"/>
    <property type="match status" value="1"/>
</dbReference>
<dbReference type="GO" id="GO:0008675">
    <property type="term" value="F:2-dehydro-3-deoxy-phosphogluconate aldolase activity"/>
    <property type="evidence" value="ECO:0007669"/>
    <property type="project" value="UniProtKB-EC"/>
</dbReference>
<evidence type="ECO:0000256" key="3">
    <source>
        <dbReference type="ARBA" id="ARBA00011233"/>
    </source>
</evidence>
<reference evidence="6 7" key="1">
    <citation type="submission" date="2018-11" db="EMBL/GenBank/DDBJ databases">
        <title>Aerococcus sp. SJQ22, whole genome shotgun sequence.</title>
        <authorList>
            <person name="Sun L."/>
            <person name="Gao X."/>
            <person name="Chen W."/>
            <person name="Huang K."/>
        </authorList>
    </citation>
    <scope>NUCLEOTIDE SEQUENCE [LARGE SCALE GENOMIC DNA]</scope>
    <source>
        <strain evidence="6 7">SJQ22</strain>
    </source>
</reference>
<comment type="pathway">
    <text evidence="1">Carbohydrate acid metabolism.</text>
</comment>
<keyword evidence="4 6" id="KW-0456">Lyase</keyword>
<proteinExistence type="inferred from homology"/>
<comment type="caution">
    <text evidence="6">The sequence shown here is derived from an EMBL/GenBank/DDBJ whole genome shotgun (WGS) entry which is preliminary data.</text>
</comment>
<dbReference type="Gene3D" id="3.20.20.70">
    <property type="entry name" value="Aldolase class I"/>
    <property type="match status" value="1"/>
</dbReference>
<sequence length="216" mass="23051">MAKKAETIVQMQKNFLFAVVRGESEEAGYEISKAVYEGGVKNIEVTFSTPGAEKVMDRLSKEFAGTDMVVGAGTVLDAVTARISILNGARFIVSPTWVPEIAEICNLYTVPYLPGCGTVTEIQQALQAGCEIVKVFPGGVLGAGFIKDVHGPLPQVEMMPSGGVNIENMDTWINNGAWAVGVGSALTKRYKTDGADSCREEAQKFADRLAEIQGGK</sequence>
<dbReference type="OrthoDB" id="9802667at2"/>
<dbReference type="PANTHER" id="PTHR30246">
    <property type="entry name" value="2-KETO-3-DEOXY-6-PHOSPHOGLUCONATE ALDOLASE"/>
    <property type="match status" value="1"/>
</dbReference>
<dbReference type="EC" id="4.1.3.16" evidence="6"/>
<evidence type="ECO:0000256" key="2">
    <source>
        <dbReference type="ARBA" id="ARBA00006906"/>
    </source>
</evidence>
<dbReference type="InterPro" id="IPR000887">
    <property type="entry name" value="Aldlse_KDPG_KHG"/>
</dbReference>